<proteinExistence type="predicted"/>
<organism evidence="2 3">
    <name type="scientific">Celeribacter baekdonensis</name>
    <dbReference type="NCBI Taxonomy" id="875171"/>
    <lineage>
        <taxon>Bacteria</taxon>
        <taxon>Pseudomonadati</taxon>
        <taxon>Pseudomonadota</taxon>
        <taxon>Alphaproteobacteria</taxon>
        <taxon>Rhodobacterales</taxon>
        <taxon>Roseobacteraceae</taxon>
        <taxon>Celeribacter</taxon>
    </lineage>
</organism>
<keyword evidence="1" id="KW-0732">Signal</keyword>
<name>A0A1G7FNK1_9RHOB</name>
<gene>
    <name evidence="2" type="ORF">SAMN04488117_101172</name>
</gene>
<feature type="chain" id="PRO_5010168751" description="Antifreeze glycopeptide polyprotein" evidence="1">
    <location>
        <begin position="39"/>
        <end position="539"/>
    </location>
</feature>
<feature type="signal peptide" evidence="1">
    <location>
        <begin position="1"/>
        <end position="38"/>
    </location>
</feature>
<evidence type="ECO:0000256" key="1">
    <source>
        <dbReference type="SAM" id="SignalP"/>
    </source>
</evidence>
<dbReference type="Proteomes" id="UP000182284">
    <property type="component" value="Unassembled WGS sequence"/>
</dbReference>
<accession>A0A1G7FNK1</accession>
<evidence type="ECO:0008006" key="4">
    <source>
        <dbReference type="Google" id="ProtNLM"/>
    </source>
</evidence>
<dbReference type="EMBL" id="FNBL01000001">
    <property type="protein sequence ID" value="SDE77517.1"/>
    <property type="molecule type" value="Genomic_DNA"/>
</dbReference>
<dbReference type="AlphaFoldDB" id="A0A1G7FNK1"/>
<reference evidence="2 3" key="1">
    <citation type="submission" date="2016-10" db="EMBL/GenBank/DDBJ databases">
        <authorList>
            <person name="de Groot N.N."/>
        </authorList>
    </citation>
    <scope>NUCLEOTIDE SEQUENCE [LARGE SCALE GENOMIC DNA]</scope>
    <source>
        <strain evidence="2 3">DSM 27375</strain>
    </source>
</reference>
<evidence type="ECO:0000313" key="3">
    <source>
        <dbReference type="Proteomes" id="UP000182284"/>
    </source>
</evidence>
<protein>
    <recommendedName>
        <fullName evidence="4">Antifreeze glycopeptide polyprotein</fullName>
    </recommendedName>
</protein>
<evidence type="ECO:0000313" key="2">
    <source>
        <dbReference type="EMBL" id="SDE77517.1"/>
    </source>
</evidence>
<sequence length="539" mass="56762">MTSEGGFSVIASSLNARFSASFGCGLCLLIALAGAAQAQTPTVLAADKPISAIDWLSDTLDAPRAPVATAPQPSDIAENALPENVSVAPLDTPGPDAAGLLPSAVTGLPRDLWGASTATDLARRITTISARPDLLPASRRLLNTLVLAELNPPLQSQADGRLFLARIDALLSQGLLDESDALMELAGLSSPAIFRRAFDTKLLLGTEDEACARLTHTPGLSPTLQARIFCLARGGDWGAAALTLESGEALGLIRKDQGALLARFLDPELFEGEPTLAIPDHPTPLTFRLMEAIGEPLVTSSLPLAFAQSDLRATTGWKARATAAERLARVGALSPNRWLGIWSEHLPAASGGIWDRIEALQRFETALSTNDPGAVSRALPPAWSAMQVSGLEPVFAELFAARLALLPLNGEAANIAFEVALLSPAYEEIAQKWAPALTRDQAFLKGIALGDLPTLRPSSDMARAIASGFRGTGVPVRLTSLVSEKRLGEAILRAIEVLEGGAAGDLDELSDAIQFFRAVGLEATARRAALELMLLERRG</sequence>